<feature type="compositionally biased region" description="Low complexity" evidence="2">
    <location>
        <begin position="156"/>
        <end position="167"/>
    </location>
</feature>
<dbReference type="Proteomes" id="UP001196565">
    <property type="component" value="Unassembled WGS sequence"/>
</dbReference>
<keyword evidence="1" id="KW-0175">Coiled coil</keyword>
<dbReference type="EMBL" id="JAHYBZ010000002">
    <property type="protein sequence ID" value="MBW6397293.1"/>
    <property type="molecule type" value="Genomic_DNA"/>
</dbReference>
<evidence type="ECO:0000313" key="4">
    <source>
        <dbReference type="Proteomes" id="UP001196565"/>
    </source>
</evidence>
<organism evidence="3 4">
    <name type="scientific">Roseomonas alba</name>
    <dbReference type="NCBI Taxonomy" id="2846776"/>
    <lineage>
        <taxon>Bacteria</taxon>
        <taxon>Pseudomonadati</taxon>
        <taxon>Pseudomonadota</taxon>
        <taxon>Alphaproteobacteria</taxon>
        <taxon>Acetobacterales</taxon>
        <taxon>Roseomonadaceae</taxon>
        <taxon>Roseomonas</taxon>
    </lineage>
</organism>
<dbReference type="InterPro" id="IPR007439">
    <property type="entry name" value="Chemotax_Pase_CheZ"/>
</dbReference>
<gene>
    <name evidence="3" type="ORF">KPL78_05495</name>
</gene>
<evidence type="ECO:0000313" key="3">
    <source>
        <dbReference type="EMBL" id="MBW6397293.1"/>
    </source>
</evidence>
<dbReference type="Gene3D" id="1.10.287.500">
    <property type="entry name" value="Helix hairpin bin"/>
    <property type="match status" value="2"/>
</dbReference>
<evidence type="ECO:0000256" key="2">
    <source>
        <dbReference type="SAM" id="MobiDB-lite"/>
    </source>
</evidence>
<dbReference type="SUPFAM" id="SSF75708">
    <property type="entry name" value="Chemotaxis phosphatase CheZ"/>
    <property type="match status" value="1"/>
</dbReference>
<comment type="caution">
    <text evidence="3">The sequence shown here is derived from an EMBL/GenBank/DDBJ whole genome shotgun (WGS) entry which is preliminary data.</text>
</comment>
<dbReference type="RefSeq" id="WP_219761917.1">
    <property type="nucleotide sequence ID" value="NZ_JAHYBZ010000002.1"/>
</dbReference>
<protein>
    <submittedName>
        <fullName evidence="3">Protein phosphatase CheZ</fullName>
    </submittedName>
</protein>
<accession>A0ABS7A4S0</accession>
<evidence type="ECO:0000256" key="1">
    <source>
        <dbReference type="SAM" id="Coils"/>
    </source>
</evidence>
<reference evidence="3 4" key="1">
    <citation type="submission" date="2021-07" db="EMBL/GenBank/DDBJ databases">
        <authorList>
            <person name="So Y."/>
        </authorList>
    </citation>
    <scope>NUCLEOTIDE SEQUENCE [LARGE SCALE GENOMIC DNA]</scope>
    <source>
        <strain evidence="3 4">HJA6</strain>
    </source>
</reference>
<dbReference type="Pfam" id="PF04344">
    <property type="entry name" value="CheZ"/>
    <property type="match status" value="1"/>
</dbReference>
<feature type="coiled-coil region" evidence="1">
    <location>
        <begin position="33"/>
        <end position="60"/>
    </location>
</feature>
<name>A0ABS7A4S0_9PROT</name>
<feature type="region of interest" description="Disordered" evidence="2">
    <location>
        <begin position="156"/>
        <end position="186"/>
    </location>
</feature>
<keyword evidence="4" id="KW-1185">Reference proteome</keyword>
<sequence length="197" mass="20274">MPDGTPGTSDDDRIEAAVRAVLGSMAGDLTAREAALLAELEALGRTIARAKAEIAALSVDDITGAHIPSATDELDAIVGHTAEATNEILDSCEVLERLQTEVPEPASTALQGAVTRIYEACSFQDITGQRISKVVSALKAIESRVEAAVANAAGRVAPAPAAPAVPRTEGQELAHGPQLPGGGTSQEEIDRLLASFD</sequence>
<proteinExistence type="predicted"/>